<accession>A0A345IHA3</accession>
<dbReference type="InterPro" id="IPR036291">
    <property type="entry name" value="NAD(P)-bd_dom_sf"/>
</dbReference>
<name>A0A345IHA3_9DEIO</name>
<dbReference type="EMBL" id="CP031158">
    <property type="protein sequence ID" value="AXG99075.1"/>
    <property type="molecule type" value="Genomic_DNA"/>
</dbReference>
<dbReference type="InterPro" id="IPR001509">
    <property type="entry name" value="Epimerase_deHydtase"/>
</dbReference>
<dbReference type="Gene3D" id="3.40.50.720">
    <property type="entry name" value="NAD(P)-binding Rossmann-like Domain"/>
    <property type="match status" value="1"/>
</dbReference>
<dbReference type="SUPFAM" id="SSF51735">
    <property type="entry name" value="NAD(P)-binding Rossmann-fold domains"/>
    <property type="match status" value="1"/>
</dbReference>
<dbReference type="PANTHER" id="PTHR43000">
    <property type="entry name" value="DTDP-D-GLUCOSE 4,6-DEHYDRATASE-RELATED"/>
    <property type="match status" value="1"/>
</dbReference>
<feature type="domain" description="NAD-dependent epimerase/dehydratase" evidence="2">
    <location>
        <begin position="4"/>
        <end position="218"/>
    </location>
</feature>
<comment type="similarity">
    <text evidence="1">Belongs to the NAD(P)-dependent epimerase/dehydratase family.</text>
</comment>
<sequence length="288" mass="29524">MSRVLLLGAGGFLGGAIARELREAGVDVRTTGSDLTALGPGDWARELDGADAVVNAAGRTFGSLAELTRANVLLLAGVLEAAQAANVRLIHLASAAEYGRTPEGEASREDGPAQPLSPYGASKLAGTVLLQEAVRTGRADALALRLTNPVGAGMNPGSLPGRAARELRAAAEQGRGSVRFGPLGAYRDFIAARDVGRAALHFLPDQAGAQARGVLNLGSGEARPVRDIVTELARIAGYSGEILEDAPGSPRSGDVPYQRADLTALKISGYTPTVPLAVALGELYVEGS</sequence>
<dbReference type="Proteomes" id="UP000253744">
    <property type="component" value="Chromosome"/>
</dbReference>
<dbReference type="STRING" id="1288484.GCA_000348665_01398"/>
<evidence type="ECO:0000313" key="4">
    <source>
        <dbReference type="Proteomes" id="UP000253744"/>
    </source>
</evidence>
<evidence type="ECO:0000259" key="2">
    <source>
        <dbReference type="Pfam" id="PF01370"/>
    </source>
</evidence>
<evidence type="ECO:0000256" key="1">
    <source>
        <dbReference type="ARBA" id="ARBA00007637"/>
    </source>
</evidence>
<gene>
    <name evidence="3" type="ORF">DVJ83_07770</name>
</gene>
<dbReference type="KEGG" id="dwu:DVJ83_07770"/>
<organism evidence="3 4">
    <name type="scientific">Deinococcus wulumuqiensis</name>
    <dbReference type="NCBI Taxonomy" id="980427"/>
    <lineage>
        <taxon>Bacteria</taxon>
        <taxon>Thermotogati</taxon>
        <taxon>Deinococcota</taxon>
        <taxon>Deinococci</taxon>
        <taxon>Deinococcales</taxon>
        <taxon>Deinococcaceae</taxon>
        <taxon>Deinococcus</taxon>
    </lineage>
</organism>
<dbReference type="RefSeq" id="WP_114671959.1">
    <property type="nucleotide sequence ID" value="NZ_CP031158.1"/>
</dbReference>
<evidence type="ECO:0000313" key="3">
    <source>
        <dbReference type="EMBL" id="AXG99075.1"/>
    </source>
</evidence>
<proteinExistence type="inferred from homology"/>
<reference evidence="3 4" key="1">
    <citation type="submission" date="2018-07" db="EMBL/GenBank/DDBJ databases">
        <title>Complete Genome and Methylome Analysis of Deinococcus wulumuqiensis NEB 479.</title>
        <authorList>
            <person name="Fomenkov A."/>
            <person name="Luyten Y."/>
            <person name="Vincze T."/>
            <person name="Anton B.P."/>
            <person name="Clark T."/>
            <person name="Roberts R.J."/>
            <person name="Morgan R.D."/>
        </authorList>
    </citation>
    <scope>NUCLEOTIDE SEQUENCE [LARGE SCALE GENOMIC DNA]</scope>
    <source>
        <strain evidence="3 4">NEB 479</strain>
    </source>
</reference>
<dbReference type="Pfam" id="PF01370">
    <property type="entry name" value="Epimerase"/>
    <property type="match status" value="1"/>
</dbReference>
<protein>
    <submittedName>
        <fullName evidence="3">NAD(P)-dependent oxidoreductase</fullName>
    </submittedName>
</protein>
<dbReference type="AlphaFoldDB" id="A0A345IHA3"/>